<dbReference type="EMBL" id="LN856998">
    <property type="protein sequence ID" value="CDP98726.1"/>
    <property type="molecule type" value="Genomic_DNA"/>
</dbReference>
<reference evidence="1" key="2">
    <citation type="submission" date="2012-12" db="EMBL/GenBank/DDBJ databases">
        <authorList>
            <consortium name="WormBase Consortium"/>
            <person name="Ghedin E."/>
            <person name="Paulini M."/>
        </authorList>
    </citation>
    <scope>NUCLEOTIDE SEQUENCE</scope>
    <source>
        <strain evidence="1">FR3</strain>
    </source>
</reference>
<organism evidence="1">
    <name type="scientific">Brugia malayi</name>
    <name type="common">Filarial nematode worm</name>
    <dbReference type="NCBI Taxonomy" id="6279"/>
    <lineage>
        <taxon>Eukaryota</taxon>
        <taxon>Metazoa</taxon>
        <taxon>Ecdysozoa</taxon>
        <taxon>Nematoda</taxon>
        <taxon>Chromadorea</taxon>
        <taxon>Rhabditida</taxon>
        <taxon>Spirurina</taxon>
        <taxon>Spiruromorpha</taxon>
        <taxon>Filarioidea</taxon>
        <taxon>Onchocercidae</taxon>
        <taxon>Brugia</taxon>
    </lineage>
</organism>
<name>A0A1I9G3V8_BRUMA</name>
<dbReference type="AlphaFoldDB" id="A0A1I9G3V8"/>
<protein>
    <submittedName>
        <fullName evidence="1">Bm591</fullName>
    </submittedName>
</protein>
<proteinExistence type="predicted"/>
<evidence type="ECO:0000313" key="1">
    <source>
        <dbReference type="EMBL" id="CDP98726.1"/>
    </source>
</evidence>
<reference evidence="1" key="1">
    <citation type="journal article" date="2007" name="Science">
        <title>Draft genome of the filarial nematode parasite Brugia malayi.</title>
        <authorList>
            <person name="Ghedin E."/>
            <person name="Wang S."/>
            <person name="Spiro D."/>
            <person name="Caler E."/>
            <person name="Zhao Q."/>
            <person name="Crabtree J."/>
            <person name="Allen J.E."/>
            <person name="Delcher A.L."/>
            <person name="Guiliano D.B."/>
            <person name="Miranda-Saavedra D."/>
            <person name="Angiuoli S.V."/>
            <person name="Creasy T."/>
            <person name="Amedeo P."/>
            <person name="Haas B."/>
            <person name="El-Sayed N.M."/>
            <person name="Wortman J.R."/>
            <person name="Feldblyum T."/>
            <person name="Tallon L."/>
            <person name="Schatz M."/>
            <person name="Shumway M."/>
            <person name="Koo H."/>
            <person name="Salzberg S.L."/>
            <person name="Schobel S."/>
            <person name="Pertea M."/>
            <person name="Pop M."/>
            <person name="White O."/>
            <person name="Barton G.J."/>
            <person name="Carlow C.K."/>
            <person name="Crawford M.J."/>
            <person name="Daub J."/>
            <person name="Dimmic M.W."/>
            <person name="Estes C.F."/>
            <person name="Foster J.M."/>
            <person name="Ganatra M."/>
            <person name="Gregory W.F."/>
            <person name="Johnson N.M."/>
            <person name="Jin J."/>
            <person name="Komuniecki R."/>
            <person name="Korf I."/>
            <person name="Kumar S."/>
            <person name="Laney S."/>
            <person name="Li B.W."/>
            <person name="Li W."/>
            <person name="Lindblom T.H."/>
            <person name="Lustigman S."/>
            <person name="Ma D."/>
            <person name="Maina C.V."/>
            <person name="Martin D.M."/>
            <person name="McCarter J.P."/>
            <person name="McReynolds L."/>
            <person name="Mitreva M."/>
            <person name="Nutman T.B."/>
            <person name="Parkinson J."/>
            <person name="Peregrin-Alvarez J.M."/>
            <person name="Poole C."/>
            <person name="Ren Q."/>
            <person name="Saunders L."/>
            <person name="Sluder A.E."/>
            <person name="Smith K."/>
            <person name="Stanke M."/>
            <person name="Unnasch T.R."/>
            <person name="Ware J."/>
            <person name="Wei A.D."/>
            <person name="Weil G."/>
            <person name="Williams D.J."/>
            <person name="Zhang Y."/>
            <person name="Williams S.A."/>
            <person name="Fraser-Liggett C."/>
            <person name="Slatko B."/>
            <person name="Blaxter M.L."/>
            <person name="Scott A.L."/>
        </authorList>
    </citation>
    <scope>NUCLEOTIDE SEQUENCE</scope>
    <source>
        <strain evidence="1">FR3</strain>
    </source>
</reference>
<gene>
    <name evidence="1" type="primary">Bm591</name>
    <name evidence="1" type="ORF">BM_Bm591</name>
</gene>
<accession>A0A1I9G3V8</accession>
<sequence>MSGKEYGLLWRTSKLAREIEVTIEKKEGLDCSPIIHARHAFGKIPPASVAGNVNVWRGPWRERSEKRRSYCVCTQGKTTDGRWEPFFFFLPLLNLKSTRDLTAATEWEETLSGHTDTGMRTTKNGYISSTLSSSPLSLSLSLSLSVHIANDQILSLLS</sequence>